<comment type="pathway">
    <text evidence="1">Metabolic intermediate biosynthesis; chorismate biosynthesis; chorismate from D-erythrose 4-phosphate and phosphoenolpyruvate: step 4/7.</text>
</comment>
<dbReference type="InterPro" id="IPR036291">
    <property type="entry name" value="NAD(P)-bd_dom_sf"/>
</dbReference>
<dbReference type="Gene3D" id="3.40.50.10860">
    <property type="entry name" value="Leucine Dehydrogenase, chain A, domain 1"/>
    <property type="match status" value="1"/>
</dbReference>
<keyword evidence="6" id="KW-1185">Reference proteome</keyword>
<sequence>MNLYGLIGMPLAQSFSKKYFTQKFEQEGIADTAYELFPLENISLLKDLLAAQPNLKGLNVTIPYKEQVLPFLSGLNEEAGEIGACNCIKITNGHLTGFNTDAPAFKQSLLPQLKSGHKKALILGTGGAAKAVLYVLRSLGIEYAYVSRSKGAGFTYDELSKAIVQEYSLIINSTPLGSFPKVDTAPDIPYEYLTADNYLYDLVYNPAKTLFLQKGEERGAAIKNGYEMLVGQAELSWQIWNDDSQ</sequence>
<dbReference type="Gene3D" id="3.40.50.720">
    <property type="entry name" value="NAD(P)-binding Rossmann-like Domain"/>
    <property type="match status" value="1"/>
</dbReference>
<dbReference type="Proteomes" id="UP001325680">
    <property type="component" value="Chromosome"/>
</dbReference>
<evidence type="ECO:0000256" key="2">
    <source>
        <dbReference type="ARBA" id="ARBA00023002"/>
    </source>
</evidence>
<evidence type="ECO:0000256" key="3">
    <source>
        <dbReference type="ARBA" id="ARBA00023141"/>
    </source>
</evidence>
<dbReference type="InterPro" id="IPR013708">
    <property type="entry name" value="Shikimate_DH-bd_N"/>
</dbReference>
<dbReference type="EMBL" id="CP139960">
    <property type="protein sequence ID" value="WQD39976.1"/>
    <property type="molecule type" value="Genomic_DNA"/>
</dbReference>
<dbReference type="PANTHER" id="PTHR21089:SF1">
    <property type="entry name" value="BIFUNCTIONAL 3-DEHYDROQUINATE DEHYDRATASE_SHIKIMATE DEHYDROGENASE, CHLOROPLASTIC"/>
    <property type="match status" value="1"/>
</dbReference>
<keyword evidence="3" id="KW-0028">Amino-acid biosynthesis</keyword>
<dbReference type="CDD" id="cd01065">
    <property type="entry name" value="NAD_bind_Shikimate_DH"/>
    <property type="match status" value="1"/>
</dbReference>
<dbReference type="SUPFAM" id="SSF53223">
    <property type="entry name" value="Aminoacid dehydrogenase-like, N-terminal domain"/>
    <property type="match status" value="1"/>
</dbReference>
<evidence type="ECO:0000313" key="5">
    <source>
        <dbReference type="EMBL" id="WQD39976.1"/>
    </source>
</evidence>
<gene>
    <name evidence="5" type="ORF">U0035_07450</name>
</gene>
<organism evidence="5 6">
    <name type="scientific">Niabella yanshanensis</name>
    <dbReference type="NCBI Taxonomy" id="577386"/>
    <lineage>
        <taxon>Bacteria</taxon>
        <taxon>Pseudomonadati</taxon>
        <taxon>Bacteroidota</taxon>
        <taxon>Chitinophagia</taxon>
        <taxon>Chitinophagales</taxon>
        <taxon>Chitinophagaceae</taxon>
        <taxon>Niabella</taxon>
    </lineage>
</organism>
<feature type="domain" description="Shikimate dehydrogenase substrate binding N-terminal" evidence="4">
    <location>
        <begin position="6"/>
        <end position="88"/>
    </location>
</feature>
<evidence type="ECO:0000313" key="6">
    <source>
        <dbReference type="Proteomes" id="UP001325680"/>
    </source>
</evidence>
<accession>A0ABZ0WA04</accession>
<evidence type="ECO:0000259" key="4">
    <source>
        <dbReference type="Pfam" id="PF08501"/>
    </source>
</evidence>
<dbReference type="Pfam" id="PF08501">
    <property type="entry name" value="Shikimate_dh_N"/>
    <property type="match status" value="1"/>
</dbReference>
<name>A0ABZ0WA04_9BACT</name>
<keyword evidence="2" id="KW-0560">Oxidoreductase</keyword>
<evidence type="ECO:0000256" key="1">
    <source>
        <dbReference type="ARBA" id="ARBA00004871"/>
    </source>
</evidence>
<reference evidence="5 6" key="1">
    <citation type="submission" date="2023-12" db="EMBL/GenBank/DDBJ databases">
        <title>Genome sequencing and assembly of bacterial species from a model synthetic community.</title>
        <authorList>
            <person name="Hogle S.L."/>
        </authorList>
    </citation>
    <scope>NUCLEOTIDE SEQUENCE [LARGE SCALE GENOMIC DNA]</scope>
    <source>
        <strain evidence="5 6">HAMBI_3031</strain>
    </source>
</reference>
<dbReference type="SUPFAM" id="SSF51735">
    <property type="entry name" value="NAD(P)-binding Rossmann-fold domains"/>
    <property type="match status" value="1"/>
</dbReference>
<dbReference type="InterPro" id="IPR022893">
    <property type="entry name" value="Shikimate_DH_fam"/>
</dbReference>
<protein>
    <submittedName>
        <fullName evidence="5">Shikimate dehydrogenase</fullName>
    </submittedName>
</protein>
<dbReference type="PANTHER" id="PTHR21089">
    <property type="entry name" value="SHIKIMATE DEHYDROGENASE"/>
    <property type="match status" value="1"/>
</dbReference>
<dbReference type="RefSeq" id="WP_114789371.1">
    <property type="nucleotide sequence ID" value="NZ_CP139960.1"/>
</dbReference>
<proteinExistence type="predicted"/>
<dbReference type="InterPro" id="IPR046346">
    <property type="entry name" value="Aminoacid_DH-like_N_sf"/>
</dbReference>
<keyword evidence="3" id="KW-0057">Aromatic amino acid biosynthesis</keyword>